<keyword evidence="4 7" id="KW-0812">Transmembrane</keyword>
<evidence type="ECO:0000256" key="3">
    <source>
        <dbReference type="ARBA" id="ARBA00022475"/>
    </source>
</evidence>
<keyword evidence="3" id="KW-1003">Cell membrane</keyword>
<keyword evidence="5 7" id="KW-1133">Transmembrane helix</keyword>
<evidence type="ECO:0000313" key="10">
    <source>
        <dbReference type="EMBL" id="HIR56107.1"/>
    </source>
</evidence>
<feature type="transmembrane region" description="Helical" evidence="7">
    <location>
        <begin position="154"/>
        <end position="177"/>
    </location>
</feature>
<dbReference type="InterPro" id="IPR050171">
    <property type="entry name" value="MFS_Transporters"/>
</dbReference>
<evidence type="ECO:0000256" key="6">
    <source>
        <dbReference type="ARBA" id="ARBA00023136"/>
    </source>
</evidence>
<name>A0A9D1J061_9FIRM</name>
<organism evidence="10 11">
    <name type="scientific">Candidatus Gallacutalibacter pullicola</name>
    <dbReference type="NCBI Taxonomy" id="2840830"/>
    <lineage>
        <taxon>Bacteria</taxon>
        <taxon>Bacillati</taxon>
        <taxon>Bacillota</taxon>
        <taxon>Clostridia</taxon>
        <taxon>Eubacteriales</taxon>
        <taxon>Candidatus Gallacutalibacter</taxon>
    </lineage>
</organism>
<sequence>MRKASIWLFLTLMFFQTMASNMAHPVTPAFLQSLGMPNYMFGVAFAAMSLTNFLLCPFWGSVGDSIGRVKTIGITTFGYALGQVFFLFSSNIPMLIFARMFAGAFSGGYLVSFMAYVADISEENVCSRNMTYYAALTMAGTSCGYLVGGVLGDISVYVSIIGQILVLISTGLLFLLLMKDGENYQKQTVNLREAANPFASFLRAGKLITPAMAVFLVMVFASCFSTTAYDNSFNYYIRDQFGFPTSYNGLIYAASGIMGLIVNFTLNNWLVRRTDCRKSIIPVLACAGVLMLSASLIRAIAPFIAVNLIFYVFNSMYLPIQQVLMVKNSGASNGVFSGVFTSSRSMGMIAGSLSAGVFYELSPTLPFIVGGSVFLLAAAAGAVNLRQYRNR</sequence>
<dbReference type="CDD" id="cd17325">
    <property type="entry name" value="MFS_MdtG_SLC18_like"/>
    <property type="match status" value="1"/>
</dbReference>
<keyword evidence="6 7" id="KW-0472">Membrane</keyword>
<feature type="transmembrane region" description="Helical" evidence="7">
    <location>
        <begin position="130"/>
        <end position="148"/>
    </location>
</feature>
<keyword evidence="8" id="KW-0732">Signal</keyword>
<dbReference type="EMBL" id="DVHF01000005">
    <property type="protein sequence ID" value="HIR56107.1"/>
    <property type="molecule type" value="Genomic_DNA"/>
</dbReference>
<feature type="transmembrane region" description="Helical" evidence="7">
    <location>
        <begin position="96"/>
        <end position="118"/>
    </location>
</feature>
<comment type="caution">
    <text evidence="10">The sequence shown here is derived from an EMBL/GenBank/DDBJ whole genome shotgun (WGS) entry which is preliminary data.</text>
</comment>
<feature type="transmembrane region" description="Helical" evidence="7">
    <location>
        <begin position="365"/>
        <end position="385"/>
    </location>
</feature>
<reference evidence="10" key="1">
    <citation type="submission" date="2020-10" db="EMBL/GenBank/DDBJ databases">
        <authorList>
            <person name="Gilroy R."/>
        </authorList>
    </citation>
    <scope>NUCLEOTIDE SEQUENCE</scope>
    <source>
        <strain evidence="10">ChiSjej1B19-7085</strain>
    </source>
</reference>
<feature type="transmembrane region" description="Helical" evidence="7">
    <location>
        <begin position="249"/>
        <end position="271"/>
    </location>
</feature>
<feature type="transmembrane region" description="Helical" evidence="7">
    <location>
        <begin position="72"/>
        <end position="90"/>
    </location>
</feature>
<protein>
    <submittedName>
        <fullName evidence="10">MFS transporter</fullName>
    </submittedName>
</protein>
<evidence type="ECO:0000256" key="8">
    <source>
        <dbReference type="SAM" id="SignalP"/>
    </source>
</evidence>
<dbReference type="PANTHER" id="PTHR23517">
    <property type="entry name" value="RESISTANCE PROTEIN MDTM, PUTATIVE-RELATED-RELATED"/>
    <property type="match status" value="1"/>
</dbReference>
<dbReference type="InterPro" id="IPR020846">
    <property type="entry name" value="MFS_dom"/>
</dbReference>
<proteinExistence type="predicted"/>
<dbReference type="InterPro" id="IPR011701">
    <property type="entry name" value="MFS"/>
</dbReference>
<evidence type="ECO:0000256" key="5">
    <source>
        <dbReference type="ARBA" id="ARBA00022989"/>
    </source>
</evidence>
<reference evidence="10" key="2">
    <citation type="journal article" date="2021" name="PeerJ">
        <title>Extensive microbial diversity within the chicken gut microbiome revealed by metagenomics and culture.</title>
        <authorList>
            <person name="Gilroy R."/>
            <person name="Ravi A."/>
            <person name="Getino M."/>
            <person name="Pursley I."/>
            <person name="Horton D.L."/>
            <person name="Alikhan N.F."/>
            <person name="Baker D."/>
            <person name="Gharbi K."/>
            <person name="Hall N."/>
            <person name="Watson M."/>
            <person name="Adriaenssens E.M."/>
            <person name="Foster-Nyarko E."/>
            <person name="Jarju S."/>
            <person name="Secka A."/>
            <person name="Antonio M."/>
            <person name="Oren A."/>
            <person name="Chaudhuri R.R."/>
            <person name="La Ragione R."/>
            <person name="Hildebrand F."/>
            <person name="Pallen M.J."/>
        </authorList>
    </citation>
    <scope>NUCLEOTIDE SEQUENCE</scope>
    <source>
        <strain evidence="10">ChiSjej1B19-7085</strain>
    </source>
</reference>
<feature type="transmembrane region" description="Helical" evidence="7">
    <location>
        <begin position="207"/>
        <end position="229"/>
    </location>
</feature>
<evidence type="ECO:0000259" key="9">
    <source>
        <dbReference type="PROSITE" id="PS50850"/>
    </source>
</evidence>
<dbReference type="GO" id="GO:0022857">
    <property type="term" value="F:transmembrane transporter activity"/>
    <property type="evidence" value="ECO:0007669"/>
    <property type="project" value="InterPro"/>
</dbReference>
<evidence type="ECO:0000256" key="7">
    <source>
        <dbReference type="SAM" id="Phobius"/>
    </source>
</evidence>
<evidence type="ECO:0000313" key="11">
    <source>
        <dbReference type="Proteomes" id="UP000886785"/>
    </source>
</evidence>
<feature type="transmembrane region" description="Helical" evidence="7">
    <location>
        <begin position="283"/>
        <end position="313"/>
    </location>
</feature>
<dbReference type="AlphaFoldDB" id="A0A9D1J061"/>
<keyword evidence="2" id="KW-0813">Transport</keyword>
<accession>A0A9D1J061</accession>
<dbReference type="PROSITE" id="PS50850">
    <property type="entry name" value="MFS"/>
    <property type="match status" value="1"/>
</dbReference>
<feature type="domain" description="Major facilitator superfamily (MFS) profile" evidence="9">
    <location>
        <begin position="5"/>
        <end position="389"/>
    </location>
</feature>
<feature type="chain" id="PRO_5038491286" evidence="8">
    <location>
        <begin position="20"/>
        <end position="391"/>
    </location>
</feature>
<feature type="transmembrane region" description="Helical" evidence="7">
    <location>
        <begin position="39"/>
        <end position="60"/>
    </location>
</feature>
<dbReference type="InterPro" id="IPR036259">
    <property type="entry name" value="MFS_trans_sf"/>
</dbReference>
<gene>
    <name evidence="10" type="ORF">IAA54_00395</name>
</gene>
<dbReference type="SUPFAM" id="SSF103473">
    <property type="entry name" value="MFS general substrate transporter"/>
    <property type="match status" value="1"/>
</dbReference>
<dbReference type="GO" id="GO:0005886">
    <property type="term" value="C:plasma membrane"/>
    <property type="evidence" value="ECO:0007669"/>
    <property type="project" value="UniProtKB-SubCell"/>
</dbReference>
<evidence type="ECO:0000256" key="1">
    <source>
        <dbReference type="ARBA" id="ARBA00004651"/>
    </source>
</evidence>
<comment type="subcellular location">
    <subcellularLocation>
        <location evidence="1">Cell membrane</location>
        <topology evidence="1">Multi-pass membrane protein</topology>
    </subcellularLocation>
</comment>
<dbReference type="PANTHER" id="PTHR23517:SF2">
    <property type="entry name" value="MULTIDRUG RESISTANCE PROTEIN MDTH"/>
    <property type="match status" value="1"/>
</dbReference>
<feature type="signal peptide" evidence="8">
    <location>
        <begin position="1"/>
        <end position="19"/>
    </location>
</feature>
<dbReference type="Proteomes" id="UP000886785">
    <property type="component" value="Unassembled WGS sequence"/>
</dbReference>
<evidence type="ECO:0000256" key="2">
    <source>
        <dbReference type="ARBA" id="ARBA00022448"/>
    </source>
</evidence>
<evidence type="ECO:0000256" key="4">
    <source>
        <dbReference type="ARBA" id="ARBA00022692"/>
    </source>
</evidence>
<dbReference type="Gene3D" id="1.20.1250.20">
    <property type="entry name" value="MFS general substrate transporter like domains"/>
    <property type="match status" value="1"/>
</dbReference>
<dbReference type="Pfam" id="PF07690">
    <property type="entry name" value="MFS_1"/>
    <property type="match status" value="1"/>
</dbReference>